<evidence type="ECO:0000256" key="9">
    <source>
        <dbReference type="ARBA" id="ARBA00023303"/>
    </source>
</evidence>
<gene>
    <name evidence="13" type="primary">fluC</name>
    <name evidence="13" type="synonym">crcB</name>
    <name evidence="14" type="ORF">EJK80_06600</name>
</gene>
<evidence type="ECO:0000313" key="15">
    <source>
        <dbReference type="Proteomes" id="UP000318080"/>
    </source>
</evidence>
<evidence type="ECO:0000256" key="5">
    <source>
        <dbReference type="ARBA" id="ARBA00022723"/>
    </source>
</evidence>
<comment type="function">
    <text evidence="12 13">Fluoride-specific ion channel. Important for reducing fluoride concentration in the cell, thus reducing its toxicity.</text>
</comment>
<evidence type="ECO:0000256" key="7">
    <source>
        <dbReference type="ARBA" id="ARBA00023065"/>
    </source>
</evidence>
<dbReference type="AlphaFoldDB" id="A0A540R7G0"/>
<dbReference type="GeneID" id="79853835"/>
<dbReference type="GO" id="GO:0062054">
    <property type="term" value="F:fluoride channel activity"/>
    <property type="evidence" value="ECO:0007669"/>
    <property type="project" value="UniProtKB-UniRule"/>
</dbReference>
<reference evidence="14 15" key="1">
    <citation type="submission" date="2019-06" db="EMBL/GenBank/DDBJ databases">
        <title>Draft genome of C. phoceense Strain 272.</title>
        <authorList>
            <person name="Pacheco L.G.C."/>
            <person name="Barberis C.M."/>
            <person name="Almuzara M.N."/>
            <person name="Traglia G.M."/>
            <person name="Santos C.S."/>
            <person name="Rocha D.J.P.G."/>
            <person name="Aguiar E.R.G.R."/>
            <person name="Vay C.A."/>
        </authorList>
    </citation>
    <scope>NUCLEOTIDE SEQUENCE [LARGE SCALE GENOMIC DNA]</scope>
    <source>
        <strain evidence="14 15">272</strain>
    </source>
</reference>
<evidence type="ECO:0000256" key="11">
    <source>
        <dbReference type="ARBA" id="ARBA00035585"/>
    </source>
</evidence>
<keyword evidence="7 13" id="KW-0406">Ion transport</keyword>
<dbReference type="Proteomes" id="UP000318080">
    <property type="component" value="Unassembled WGS sequence"/>
</dbReference>
<dbReference type="EMBL" id="VHIR01000007">
    <property type="protein sequence ID" value="TQE43666.1"/>
    <property type="molecule type" value="Genomic_DNA"/>
</dbReference>
<comment type="activity regulation">
    <text evidence="13">Na(+) is not transported, but it plays an essential structural role and its presence is essential for fluoride channel function.</text>
</comment>
<keyword evidence="5 13" id="KW-0479">Metal-binding</keyword>
<evidence type="ECO:0000256" key="2">
    <source>
        <dbReference type="ARBA" id="ARBA00022448"/>
    </source>
</evidence>
<dbReference type="STRING" id="1686286.GCA_900092335_02729"/>
<protein>
    <recommendedName>
        <fullName evidence="13">Fluoride-specific ion channel FluC</fullName>
    </recommendedName>
</protein>
<keyword evidence="15" id="KW-1185">Reference proteome</keyword>
<feature type="binding site" evidence="13">
    <location>
        <position position="74"/>
    </location>
    <ligand>
        <name>Na(+)</name>
        <dbReference type="ChEBI" id="CHEBI:29101"/>
        <note>structural</note>
    </ligand>
</feature>
<comment type="subcellular location">
    <subcellularLocation>
        <location evidence="1 13">Cell membrane</location>
        <topology evidence="1 13">Multi-pass membrane protein</topology>
    </subcellularLocation>
</comment>
<comment type="catalytic activity">
    <reaction evidence="11">
        <text>fluoride(in) = fluoride(out)</text>
        <dbReference type="Rhea" id="RHEA:76159"/>
        <dbReference type="ChEBI" id="CHEBI:17051"/>
    </reaction>
    <physiologicalReaction direction="left-to-right" evidence="11">
        <dbReference type="Rhea" id="RHEA:76160"/>
    </physiologicalReaction>
</comment>
<dbReference type="PANTHER" id="PTHR28259:SF16">
    <property type="entry name" value="FLUORIDE-SPECIFIC ION CHANNEL FLUC 2"/>
    <property type="match status" value="1"/>
</dbReference>
<dbReference type="GO" id="GO:0005886">
    <property type="term" value="C:plasma membrane"/>
    <property type="evidence" value="ECO:0007669"/>
    <property type="project" value="UniProtKB-SubCell"/>
</dbReference>
<feature type="binding site" evidence="13">
    <location>
        <position position="77"/>
    </location>
    <ligand>
        <name>Na(+)</name>
        <dbReference type="ChEBI" id="CHEBI:29101"/>
        <note>structural</note>
    </ligand>
</feature>
<feature type="transmembrane region" description="Helical" evidence="13">
    <location>
        <begin position="99"/>
        <end position="118"/>
    </location>
</feature>
<dbReference type="PANTHER" id="PTHR28259">
    <property type="entry name" value="FLUORIDE EXPORT PROTEIN 1-RELATED"/>
    <property type="match status" value="1"/>
</dbReference>
<evidence type="ECO:0000313" key="14">
    <source>
        <dbReference type="EMBL" id="TQE43666.1"/>
    </source>
</evidence>
<evidence type="ECO:0000256" key="8">
    <source>
        <dbReference type="ARBA" id="ARBA00023136"/>
    </source>
</evidence>
<accession>A0A540R7G0</accession>
<evidence type="ECO:0000256" key="10">
    <source>
        <dbReference type="ARBA" id="ARBA00035120"/>
    </source>
</evidence>
<keyword evidence="4 13" id="KW-0812">Transmembrane</keyword>
<evidence type="ECO:0000256" key="13">
    <source>
        <dbReference type="HAMAP-Rule" id="MF_00454"/>
    </source>
</evidence>
<keyword evidence="8 13" id="KW-0472">Membrane</keyword>
<dbReference type="HAMAP" id="MF_00454">
    <property type="entry name" value="FluC"/>
    <property type="match status" value="1"/>
</dbReference>
<dbReference type="Pfam" id="PF02537">
    <property type="entry name" value="CRCB"/>
    <property type="match status" value="1"/>
</dbReference>
<keyword evidence="9 13" id="KW-0407">Ion channel</keyword>
<organism evidence="14 15">
    <name type="scientific">Corynebacterium phoceense</name>
    <dbReference type="NCBI Taxonomy" id="1686286"/>
    <lineage>
        <taxon>Bacteria</taxon>
        <taxon>Bacillati</taxon>
        <taxon>Actinomycetota</taxon>
        <taxon>Actinomycetes</taxon>
        <taxon>Mycobacteriales</taxon>
        <taxon>Corynebacteriaceae</taxon>
        <taxon>Corynebacterium</taxon>
    </lineage>
</organism>
<dbReference type="InterPro" id="IPR003691">
    <property type="entry name" value="FluC"/>
</dbReference>
<dbReference type="RefSeq" id="WP_066491449.1">
    <property type="nucleotide sequence ID" value="NZ_JADPQA010000011.1"/>
</dbReference>
<evidence type="ECO:0000256" key="12">
    <source>
        <dbReference type="ARBA" id="ARBA00049940"/>
    </source>
</evidence>
<keyword evidence="13" id="KW-0915">Sodium</keyword>
<comment type="similarity">
    <text evidence="10 13">Belongs to the fluoride channel Fluc/FEX (TC 1.A.43) family.</text>
</comment>
<keyword evidence="3 13" id="KW-1003">Cell membrane</keyword>
<sequence length="127" mass="13420">MIVSILAVAAGGFLGGAGRYGLTRVLPSPVCTFVANMLGALALGLTVGFFREHAWLADAASSPAYAFLAVGFAGGLSTWSTLARELGDMLASKQYRKLLTYAFFTLAVGLVTAWRGTIWATRIVQGW</sequence>
<name>A0A540R7G0_9CORY</name>
<evidence type="ECO:0000256" key="1">
    <source>
        <dbReference type="ARBA" id="ARBA00004651"/>
    </source>
</evidence>
<proteinExistence type="inferred from homology"/>
<evidence type="ECO:0000256" key="4">
    <source>
        <dbReference type="ARBA" id="ARBA00022692"/>
    </source>
</evidence>
<feature type="transmembrane region" description="Helical" evidence="13">
    <location>
        <begin position="33"/>
        <end position="50"/>
    </location>
</feature>
<feature type="transmembrane region" description="Helical" evidence="13">
    <location>
        <begin position="62"/>
        <end position="79"/>
    </location>
</feature>
<evidence type="ECO:0000256" key="3">
    <source>
        <dbReference type="ARBA" id="ARBA00022475"/>
    </source>
</evidence>
<keyword evidence="6 13" id="KW-1133">Transmembrane helix</keyword>
<keyword evidence="2 13" id="KW-0813">Transport</keyword>
<comment type="caution">
    <text evidence="14">The sequence shown here is derived from an EMBL/GenBank/DDBJ whole genome shotgun (WGS) entry which is preliminary data.</text>
</comment>
<evidence type="ECO:0000256" key="6">
    <source>
        <dbReference type="ARBA" id="ARBA00022989"/>
    </source>
</evidence>
<dbReference type="GO" id="GO:0140114">
    <property type="term" value="P:cellular detoxification of fluoride"/>
    <property type="evidence" value="ECO:0007669"/>
    <property type="project" value="UniProtKB-UniRule"/>
</dbReference>
<dbReference type="GO" id="GO:0046872">
    <property type="term" value="F:metal ion binding"/>
    <property type="evidence" value="ECO:0007669"/>
    <property type="project" value="UniProtKB-KW"/>
</dbReference>